<proteinExistence type="predicted"/>
<dbReference type="RefSeq" id="WP_092750568.1">
    <property type="nucleotide sequence ID" value="NZ_FOCG01000001.1"/>
</dbReference>
<dbReference type="STRING" id="474960.SAMN05216180_0091"/>
<protein>
    <submittedName>
        <fullName evidence="3">Uncharacterized protein</fullName>
    </submittedName>
</protein>
<feature type="coiled-coil region" evidence="1">
    <location>
        <begin position="28"/>
        <end position="125"/>
    </location>
</feature>
<dbReference type="Proteomes" id="UP000199158">
    <property type="component" value="Unassembled WGS sequence"/>
</dbReference>
<keyword evidence="4" id="KW-1185">Reference proteome</keyword>
<dbReference type="EMBL" id="FOCG01000001">
    <property type="protein sequence ID" value="SEM46492.1"/>
    <property type="molecule type" value="Genomic_DNA"/>
</dbReference>
<reference evidence="3 4" key="1">
    <citation type="submission" date="2016-10" db="EMBL/GenBank/DDBJ databases">
        <authorList>
            <person name="de Groot N.N."/>
        </authorList>
    </citation>
    <scope>NUCLEOTIDE SEQUENCE [LARGE SCALE GENOMIC DNA]</scope>
    <source>
        <strain evidence="3 4">CGMCC 1.5070</strain>
    </source>
</reference>
<accession>A0A1H7YJR8</accession>
<feature type="region of interest" description="Disordered" evidence="2">
    <location>
        <begin position="226"/>
        <end position="266"/>
    </location>
</feature>
<evidence type="ECO:0000256" key="2">
    <source>
        <dbReference type="SAM" id="MobiDB-lite"/>
    </source>
</evidence>
<name>A0A1H7YJR8_9FIRM</name>
<organism evidence="3 4">
    <name type="scientific">Hydrogenoanaerobacterium saccharovorans</name>
    <dbReference type="NCBI Taxonomy" id="474960"/>
    <lineage>
        <taxon>Bacteria</taxon>
        <taxon>Bacillati</taxon>
        <taxon>Bacillota</taxon>
        <taxon>Clostridia</taxon>
        <taxon>Eubacteriales</taxon>
        <taxon>Oscillospiraceae</taxon>
        <taxon>Hydrogenoanaerobacterium</taxon>
    </lineage>
</organism>
<gene>
    <name evidence="3" type="ORF">SAMN05216180_0091</name>
</gene>
<evidence type="ECO:0000313" key="3">
    <source>
        <dbReference type="EMBL" id="SEM46492.1"/>
    </source>
</evidence>
<dbReference type="AlphaFoldDB" id="A0A1H7YJR8"/>
<sequence>MERQTTFKTSMFGGFHKKSVLKYIDELCEQNQTAIDDLNKKIAELEEQNQGLTENINQLGEQIQGMEDDAAKQLEHVKSLETNIADLNLEVLRRQQALDDKDREIKAYQEKCRQLTLRAESLEYKGKKYDEAMVKIGNAFMDARQSADDIIKAAEQKASRITATTIESIQSLAQQISTFKGDVTTLRVTLQSSIEELEQRLDAIDSSIETIDAAMKSVEFCDEITNETESSEKKEIIEEQQEDKKQPFQAQPKGAKPKAQPTEFFW</sequence>
<dbReference type="Gene3D" id="1.20.5.340">
    <property type="match status" value="2"/>
</dbReference>
<dbReference type="OrthoDB" id="1857649at2"/>
<feature type="coiled-coil region" evidence="1">
    <location>
        <begin position="187"/>
        <end position="214"/>
    </location>
</feature>
<evidence type="ECO:0000256" key="1">
    <source>
        <dbReference type="SAM" id="Coils"/>
    </source>
</evidence>
<keyword evidence="1" id="KW-0175">Coiled coil</keyword>
<evidence type="ECO:0000313" key="4">
    <source>
        <dbReference type="Proteomes" id="UP000199158"/>
    </source>
</evidence>
<feature type="compositionally biased region" description="Basic and acidic residues" evidence="2">
    <location>
        <begin position="230"/>
        <end position="246"/>
    </location>
</feature>